<reference evidence="3" key="1">
    <citation type="submission" date="2022-11" db="UniProtKB">
        <authorList>
            <consortium name="WormBaseParasite"/>
        </authorList>
    </citation>
    <scope>IDENTIFICATION</scope>
</reference>
<organism evidence="2 3">
    <name type="scientific">Setaria digitata</name>
    <dbReference type="NCBI Taxonomy" id="48799"/>
    <lineage>
        <taxon>Eukaryota</taxon>
        <taxon>Metazoa</taxon>
        <taxon>Ecdysozoa</taxon>
        <taxon>Nematoda</taxon>
        <taxon>Chromadorea</taxon>
        <taxon>Rhabditida</taxon>
        <taxon>Spirurina</taxon>
        <taxon>Spiruromorpha</taxon>
        <taxon>Filarioidea</taxon>
        <taxon>Setariidae</taxon>
        <taxon>Setaria</taxon>
    </lineage>
</organism>
<dbReference type="WBParaSite" id="sdigi.contig49.g2968.t1">
    <property type="protein sequence ID" value="sdigi.contig49.g2968.t1"/>
    <property type="gene ID" value="sdigi.contig49.g2968"/>
</dbReference>
<feature type="region of interest" description="Disordered" evidence="1">
    <location>
        <begin position="315"/>
        <end position="343"/>
    </location>
</feature>
<dbReference type="Proteomes" id="UP000887581">
    <property type="component" value="Unplaced"/>
</dbReference>
<evidence type="ECO:0000313" key="2">
    <source>
        <dbReference type="Proteomes" id="UP000887581"/>
    </source>
</evidence>
<keyword evidence="2" id="KW-1185">Reference proteome</keyword>
<accession>A0A915PVI9</accession>
<feature type="compositionally biased region" description="Basic and acidic residues" evidence="1">
    <location>
        <begin position="315"/>
        <end position="341"/>
    </location>
</feature>
<sequence>MNISKLLTAAIGAAECVAMHNRVKDVASDNDDNDECADGKLARTTDRNCLDGIDIRKYSNFRTLFHSLKKRNDPPVNINRIMYLSPVKDRSRHGIAFGLESCLTSQSFQQANVTSQSSNDKYVLRSCEMSKKSQPITFSDVNFTKIPINCSTEKLKLFINKQTLSTELTPFSKTTDKMKTTRGTFDLLLSSNKVKMRTDEEKSRKIADVTTPLESPNLPNGTNKTTKTIVALSEVQVPCSSLFSRSFEYLTRKKKEETERTKEDTVTRRLSFDATWSTAKKKYLERSSELDIALTNREEMDGRTLVHLNRKSTDCDWRRPSEKDNNDSNKSSSKRDKKEASFDETSSLEFESCANANKSQEINTLRDINKTLATKLARAERIAQLLQIQLKFYEKTNDVKFACKFADVINQLKLLLPSDQFRDEALEILNSASPSVNFNDEKAIILDTLLKEIECDERELLNPETLRKNCERLLEYARKHPPVFMELQNQINEVRICLLE</sequence>
<protein>
    <submittedName>
        <fullName evidence="3">Uncharacterized protein</fullName>
    </submittedName>
</protein>
<evidence type="ECO:0000256" key="1">
    <source>
        <dbReference type="SAM" id="MobiDB-lite"/>
    </source>
</evidence>
<name>A0A915PVI9_9BILA</name>
<proteinExistence type="predicted"/>
<dbReference type="AlphaFoldDB" id="A0A915PVI9"/>
<evidence type="ECO:0000313" key="3">
    <source>
        <dbReference type="WBParaSite" id="sdigi.contig49.g2968.t1"/>
    </source>
</evidence>